<dbReference type="InterPro" id="IPR036565">
    <property type="entry name" value="Mur-like_cat_sf"/>
</dbReference>
<feature type="transmembrane region" description="Helical" evidence="4">
    <location>
        <begin position="131"/>
        <end position="159"/>
    </location>
</feature>
<keyword evidence="4" id="KW-1133">Transmembrane helix</keyword>
<dbReference type="SUPFAM" id="SSF53623">
    <property type="entry name" value="MurD-like peptide ligases, catalytic domain"/>
    <property type="match status" value="1"/>
</dbReference>
<evidence type="ECO:0000256" key="1">
    <source>
        <dbReference type="ARBA" id="ARBA00022598"/>
    </source>
</evidence>
<comment type="caution">
    <text evidence="7">The sequence shown here is derived from an EMBL/GenBank/DDBJ whole genome shotgun (WGS) entry which is preliminary data.</text>
</comment>
<feature type="domain" description="Mur ligase central" evidence="6">
    <location>
        <begin position="182"/>
        <end position="322"/>
    </location>
</feature>
<keyword evidence="4" id="KW-0472">Membrane</keyword>
<proteinExistence type="predicted"/>
<dbReference type="SUPFAM" id="SSF53244">
    <property type="entry name" value="MurD-like peptide ligases, peptide-binding domain"/>
    <property type="match status" value="1"/>
</dbReference>
<evidence type="ECO:0000256" key="3">
    <source>
        <dbReference type="ARBA" id="ARBA00022840"/>
    </source>
</evidence>
<dbReference type="Proteomes" id="UP000176662">
    <property type="component" value="Unassembled WGS sequence"/>
</dbReference>
<evidence type="ECO:0000259" key="5">
    <source>
        <dbReference type="Pfam" id="PF02875"/>
    </source>
</evidence>
<dbReference type="InterPro" id="IPR036615">
    <property type="entry name" value="Mur_ligase_C_dom_sf"/>
</dbReference>
<keyword evidence="3" id="KW-0067">ATP-binding</keyword>
<reference evidence="7 8" key="1">
    <citation type="journal article" date="2016" name="Nat. Commun.">
        <title>Thousands of microbial genomes shed light on interconnected biogeochemical processes in an aquifer system.</title>
        <authorList>
            <person name="Anantharaman K."/>
            <person name="Brown C.T."/>
            <person name="Hug L.A."/>
            <person name="Sharon I."/>
            <person name="Castelle C.J."/>
            <person name="Probst A.J."/>
            <person name="Thomas B.C."/>
            <person name="Singh A."/>
            <person name="Wilkins M.J."/>
            <person name="Karaoz U."/>
            <person name="Brodie E.L."/>
            <person name="Williams K.H."/>
            <person name="Hubbard S.S."/>
            <person name="Banfield J.F."/>
        </authorList>
    </citation>
    <scope>NUCLEOTIDE SEQUENCE [LARGE SCALE GENOMIC DNA]</scope>
</reference>
<dbReference type="Gene3D" id="3.40.1190.10">
    <property type="entry name" value="Mur-like, catalytic domain"/>
    <property type="match status" value="1"/>
</dbReference>
<organism evidence="7 8">
    <name type="scientific">Candidatus Nealsonbacteria bacterium RBG_13_38_11</name>
    <dbReference type="NCBI Taxonomy" id="1801662"/>
    <lineage>
        <taxon>Bacteria</taxon>
        <taxon>Candidatus Nealsoniibacteriota</taxon>
    </lineage>
</organism>
<dbReference type="GO" id="GO:0016881">
    <property type="term" value="F:acid-amino acid ligase activity"/>
    <property type="evidence" value="ECO:0007669"/>
    <property type="project" value="InterPro"/>
</dbReference>
<keyword evidence="2" id="KW-0547">Nucleotide-binding</keyword>
<evidence type="ECO:0000256" key="2">
    <source>
        <dbReference type="ARBA" id="ARBA00022741"/>
    </source>
</evidence>
<keyword evidence="1" id="KW-0436">Ligase</keyword>
<feature type="transmembrane region" description="Helical" evidence="4">
    <location>
        <begin position="56"/>
        <end position="82"/>
    </location>
</feature>
<protein>
    <recommendedName>
        <fullName evidence="9">Mur ligase central domain-containing protein</fullName>
    </recommendedName>
</protein>
<dbReference type="InterPro" id="IPR004101">
    <property type="entry name" value="Mur_ligase_C"/>
</dbReference>
<name>A0A1G2DXU0_9BACT</name>
<sequence>MFYLLSSLWLVRTTKAILFWFYLWQLKEYHIGRFLDHFNTEKGKNLLFSKLNVFKIFLLILFPFYPVLVFFLILFIYIFESFKVALDILKRRLRRPVLTKKTVFLILMGLLVEGLIVFFVFSNIFNIRLFAFWLLVFDVLLPIIASLIVLLFQPFAVLLRNRIIQKAKEKRKKFADLLVIGITGSYGKTSTKEFLADILSLKYKVLKTKEHQNSEVGISQCILNDLKEEHEIFVCEMGAYNRGGIRLLCDIAMPKIGILTGINEQHMATFGSQENIIKGKYELIESLPEDGVAFFNAKNKYCLELYDKTSIKKFLYGQEAKFAGEENILGAVAVARELGVPEDEIFRFVGKVDKVPGVQIKKGINGLTVIDSTYSANPDGVMANLEYLKSFSGKKVIVMPCLIELGKASKDVHRRIGRKISEVCDLAIITTKDRLKEIKEGAGDKTVFIENTKNIF</sequence>
<feature type="non-terminal residue" evidence="7">
    <location>
        <position position="456"/>
    </location>
</feature>
<feature type="domain" description="Mur ligase C-terminal" evidence="5">
    <location>
        <begin position="359"/>
        <end position="450"/>
    </location>
</feature>
<evidence type="ECO:0008006" key="9">
    <source>
        <dbReference type="Google" id="ProtNLM"/>
    </source>
</evidence>
<dbReference type="Gene3D" id="3.90.190.20">
    <property type="entry name" value="Mur ligase, C-terminal domain"/>
    <property type="match status" value="1"/>
</dbReference>
<feature type="transmembrane region" description="Helical" evidence="4">
    <location>
        <begin position="103"/>
        <end position="125"/>
    </location>
</feature>
<dbReference type="Pfam" id="PF08245">
    <property type="entry name" value="Mur_ligase_M"/>
    <property type="match status" value="1"/>
</dbReference>
<dbReference type="Pfam" id="PF02875">
    <property type="entry name" value="Mur_ligase_C"/>
    <property type="match status" value="1"/>
</dbReference>
<evidence type="ECO:0000313" key="7">
    <source>
        <dbReference type="EMBL" id="OGZ18375.1"/>
    </source>
</evidence>
<dbReference type="InterPro" id="IPR013221">
    <property type="entry name" value="Mur_ligase_cen"/>
</dbReference>
<dbReference type="PANTHER" id="PTHR43024:SF1">
    <property type="entry name" value="UDP-N-ACETYLMURAMOYL-TRIPEPTIDE--D-ALANYL-D-ALANINE LIGASE"/>
    <property type="match status" value="1"/>
</dbReference>
<gene>
    <name evidence="7" type="ORF">A2Z68_02280</name>
</gene>
<keyword evidence="4" id="KW-0812">Transmembrane</keyword>
<dbReference type="GO" id="GO:0005524">
    <property type="term" value="F:ATP binding"/>
    <property type="evidence" value="ECO:0007669"/>
    <property type="project" value="UniProtKB-KW"/>
</dbReference>
<dbReference type="InterPro" id="IPR051046">
    <property type="entry name" value="MurCDEF_CellWall_CoF430Synth"/>
</dbReference>
<dbReference type="EMBL" id="MHLX01000041">
    <property type="protein sequence ID" value="OGZ18375.1"/>
    <property type="molecule type" value="Genomic_DNA"/>
</dbReference>
<evidence type="ECO:0000313" key="8">
    <source>
        <dbReference type="Proteomes" id="UP000176662"/>
    </source>
</evidence>
<evidence type="ECO:0000259" key="6">
    <source>
        <dbReference type="Pfam" id="PF08245"/>
    </source>
</evidence>
<dbReference type="PANTHER" id="PTHR43024">
    <property type="entry name" value="UDP-N-ACETYLMURAMOYL-TRIPEPTIDE--D-ALANYL-D-ALANINE LIGASE"/>
    <property type="match status" value="1"/>
</dbReference>
<accession>A0A1G2DXU0</accession>
<evidence type="ECO:0000256" key="4">
    <source>
        <dbReference type="SAM" id="Phobius"/>
    </source>
</evidence>
<dbReference type="AlphaFoldDB" id="A0A1G2DXU0"/>